<evidence type="ECO:0000256" key="9">
    <source>
        <dbReference type="ARBA" id="ARBA00048640"/>
    </source>
</evidence>
<keyword evidence="5 10" id="KW-0521">NADP</keyword>
<dbReference type="FunFam" id="1.20.5.320:FF:000002">
    <property type="entry name" value="6-phosphogluconate dehydrogenase, decarboxylating"/>
    <property type="match status" value="1"/>
</dbReference>
<dbReference type="EC" id="1.1.1.44" evidence="10"/>
<dbReference type="NCBIfam" id="TIGR00873">
    <property type="entry name" value="gnd"/>
    <property type="match status" value="1"/>
</dbReference>
<proteinExistence type="inferred from homology"/>
<dbReference type="PROSITE" id="PS00461">
    <property type="entry name" value="6PGD"/>
    <property type="match status" value="1"/>
</dbReference>
<evidence type="ECO:0000259" key="12">
    <source>
        <dbReference type="SMART" id="SM01350"/>
    </source>
</evidence>
<reference evidence="13" key="1">
    <citation type="journal article" date="2023" name="Mol. Plant Microbe Interact.">
        <title>Elucidating the Obligate Nature and Biological Capacity of an Invasive Fungal Corn Pathogen.</title>
        <authorList>
            <person name="MacCready J.S."/>
            <person name="Roggenkamp E.M."/>
            <person name="Gdanetz K."/>
            <person name="Chilvers M.I."/>
        </authorList>
    </citation>
    <scope>NUCLEOTIDE SEQUENCE</scope>
    <source>
        <strain evidence="13">PM02</strain>
    </source>
</reference>
<dbReference type="SUPFAM" id="SSF48179">
    <property type="entry name" value="6-phosphogluconate dehydrogenase C-terminal domain-like"/>
    <property type="match status" value="1"/>
</dbReference>
<comment type="pathway">
    <text evidence="2 10">Carbohydrate degradation; pentose phosphate pathway; D-ribulose 5-phosphate from D-glucose 6-phosphate (oxidative stage): step 3/3.</text>
</comment>
<dbReference type="GO" id="GO:0009051">
    <property type="term" value="P:pentose-phosphate shunt, oxidative branch"/>
    <property type="evidence" value="ECO:0007669"/>
    <property type="project" value="UniProtKB-ARBA"/>
</dbReference>
<dbReference type="Pfam" id="PF08549">
    <property type="entry name" value="SWI-SNF_Ssr4_N"/>
    <property type="match status" value="1"/>
</dbReference>
<dbReference type="Pfam" id="PF03446">
    <property type="entry name" value="NAD_binding_2"/>
    <property type="match status" value="1"/>
</dbReference>
<evidence type="ECO:0000313" key="14">
    <source>
        <dbReference type="Proteomes" id="UP001217918"/>
    </source>
</evidence>
<feature type="domain" description="6-phosphogluconate dehydrogenase C-terminal" evidence="12">
    <location>
        <begin position="181"/>
        <end position="479"/>
    </location>
</feature>
<evidence type="ECO:0000313" key="13">
    <source>
        <dbReference type="EMBL" id="KAK2073517.1"/>
    </source>
</evidence>
<comment type="function">
    <text evidence="1">Catalyzes the oxidative decarboxylation of 6-phosphogluconate to ribulose 5-phosphate and CO(2), with concomitant reduction of NADP to NADPH.</text>
</comment>
<accession>A0AAD9MEJ5</accession>
<dbReference type="Pfam" id="PF20497">
    <property type="entry name" value="SWI-SNF_Ssr4_C"/>
    <property type="match status" value="1"/>
</dbReference>
<organism evidence="13 14">
    <name type="scientific">Phyllachora maydis</name>
    <dbReference type="NCBI Taxonomy" id="1825666"/>
    <lineage>
        <taxon>Eukaryota</taxon>
        <taxon>Fungi</taxon>
        <taxon>Dikarya</taxon>
        <taxon>Ascomycota</taxon>
        <taxon>Pezizomycotina</taxon>
        <taxon>Sordariomycetes</taxon>
        <taxon>Sordariomycetidae</taxon>
        <taxon>Phyllachorales</taxon>
        <taxon>Phyllachoraceae</taxon>
        <taxon>Phyllachora</taxon>
    </lineage>
</organism>
<feature type="compositionally biased region" description="Low complexity" evidence="11">
    <location>
        <begin position="1118"/>
        <end position="1132"/>
    </location>
</feature>
<dbReference type="Proteomes" id="UP001217918">
    <property type="component" value="Unassembled WGS sequence"/>
</dbReference>
<comment type="subunit">
    <text evidence="4">Homodimer.</text>
</comment>
<dbReference type="Pfam" id="PF00393">
    <property type="entry name" value="6PGD"/>
    <property type="match status" value="1"/>
</dbReference>
<comment type="caution">
    <text evidence="13">The sequence shown here is derived from an EMBL/GenBank/DDBJ whole genome shotgun (WGS) entry which is preliminary data.</text>
</comment>
<feature type="region of interest" description="Disordered" evidence="11">
    <location>
        <begin position="717"/>
        <end position="736"/>
    </location>
</feature>
<keyword evidence="14" id="KW-1185">Reference proteome</keyword>
<evidence type="ECO:0000256" key="1">
    <source>
        <dbReference type="ARBA" id="ARBA00002526"/>
    </source>
</evidence>
<protein>
    <recommendedName>
        <fullName evidence="10">6-phosphogluconate dehydrogenase, decarboxylating</fullName>
        <ecNumber evidence="10">1.1.1.44</ecNumber>
    </recommendedName>
</protein>
<keyword evidence="6 10" id="KW-0560">Oxidoreductase</keyword>
<dbReference type="InterPro" id="IPR006115">
    <property type="entry name" value="6PGDH_NADP-bd"/>
</dbReference>
<dbReference type="AlphaFoldDB" id="A0AAD9MEJ5"/>
<dbReference type="GO" id="GO:0050661">
    <property type="term" value="F:NADP binding"/>
    <property type="evidence" value="ECO:0007669"/>
    <property type="project" value="InterPro"/>
</dbReference>
<comment type="similarity">
    <text evidence="3 10">Belongs to the 6-phosphogluconate dehydrogenase family.</text>
</comment>
<dbReference type="Gene3D" id="1.20.5.320">
    <property type="entry name" value="6-Phosphogluconate Dehydrogenase, domain 3"/>
    <property type="match status" value="1"/>
</dbReference>
<dbReference type="InterPro" id="IPR006184">
    <property type="entry name" value="6PGdom_BS"/>
</dbReference>
<evidence type="ECO:0000256" key="2">
    <source>
        <dbReference type="ARBA" id="ARBA00004874"/>
    </source>
</evidence>
<evidence type="ECO:0000256" key="7">
    <source>
        <dbReference type="ARBA" id="ARBA00023064"/>
    </source>
</evidence>
<dbReference type="GO" id="GO:0006338">
    <property type="term" value="P:chromatin remodeling"/>
    <property type="evidence" value="ECO:0007669"/>
    <property type="project" value="InterPro"/>
</dbReference>
<evidence type="ECO:0000256" key="5">
    <source>
        <dbReference type="ARBA" id="ARBA00022857"/>
    </source>
</evidence>
<dbReference type="InterPro" id="IPR006183">
    <property type="entry name" value="Pgluconate_DH"/>
</dbReference>
<keyword evidence="7 10" id="KW-0311">Gluconate utilization</keyword>
<dbReference type="FunFam" id="1.10.1040.10:FF:000002">
    <property type="entry name" value="6-phosphogluconate dehydrogenase, decarboxylating"/>
    <property type="match status" value="1"/>
</dbReference>
<dbReference type="EMBL" id="JAQQPM010000007">
    <property type="protein sequence ID" value="KAK2073517.1"/>
    <property type="molecule type" value="Genomic_DNA"/>
</dbReference>
<sequence length="1232" mass="133207">MSGAVADLGLIGLAVMGQNLILNMADHGFTICAFNRTVSKVDRFLADEAKGKSIVGAHSTEEFVSKLKKPRRVMLLVQAGKAVDDWIETLLPLLEKGDIIIDGGNSHFPDSNRRTKYLNGQGIRFVGSGVSGGEEGARYGPSIMPGGNEEAWEHIKDILQSISAKSDNEACCEWVGDEGAGHYVKMVHNGIEYGDMQLICEAYDIMKRGLGLSNKEMGDIFAKWNKGVLDSFLIEITRDIMYFNDDDGKPLVEKILDKAGQKGTGKWTAVNALDLGMPVTLIAEAVLGRCLSGIKEQRTTASTKLEFKSRSQKFDGNKEEFLDDLEQALYASKIISYAQGFMLMQEAAKEYGWKLNKPSIALMWRGGCIIRSVFLKDITSAYRDEPELENLLFNDFFNKAIHKAQPGWRNVVAQAALLGLPTPAFSTALSWFDGYRTKDLPANLLQAQRDYFGAHTFRIKPEFANDKYPEGKDIHVNWTGRGGNVSASTYQAQNIHQDLLPHIHLLSTFRYAIKERVDLQEVTKYLLAAPKIARDTAPFFWTYLDCPQDGTIFLTWQPAQRRGLEFSSDGYVWAGSEVYYRQEAGNGLILDIYFQRAGFRMGEGFALHSRRRFRLSPAQIQGANIPQVDPNLWIVHYGPSEKSDAMPVNMIPTNPQIQATLNFRQHLFQLGQITRKEFMLSDRVNWPQIPLPGRGQSMYAAPPSARGIPQTMAYPPHGAGAAPKRRGPAPPGSGHQPAVMGVTGAFEAAHDDEEDTSRGDMFDHLTAREISMARYQQNHEWMEEVLSSPYRLDQIVAADLGLGLRGELASLTQGVFEAQGAEAWEKIPAKPYAGRLDPKLADEFRQRIEAKTAVIEAEVAEMKAKHEQIMAKFKGNATIKHAEQEIRHAVHDSGAEIWRLEGRQEVDEDGGVVGGWKPKHNRRVEDIVAHVEAAIGKKIQLVHEVHRVADGGYDEGPGPEQEPEPQSRLEQPLSTEQVAANRSAMSRQPSNAGSHGSGAMMGDSDIDMGGTAAGLLDQMHTGFSSMSTPMNSFPTPQPQLSAIPSAAGTPSNMNAPSPHPAPAAPAATAAPAQPPVPTGAVEDVSMEDARASKGGPTAPGQGTGTSDWVAASKDGHESGSAAAPGGSSTMAANARGASGVTSAPSQQPGLSSKPGSAAATPGSGLGFDADHNDFGSLGDLDTAGDALANYDGSNLDNADGELGDLGMDMEDSAFGDAFHGVGDGGDLSAEGA</sequence>
<feature type="compositionally biased region" description="Polar residues" evidence="11">
    <location>
        <begin position="968"/>
        <end position="994"/>
    </location>
</feature>
<dbReference type="GO" id="GO:0004616">
    <property type="term" value="F:phosphogluconate dehydrogenase (decarboxylating) activity"/>
    <property type="evidence" value="ECO:0007669"/>
    <property type="project" value="UniProtKB-EC"/>
</dbReference>
<evidence type="ECO:0000256" key="8">
    <source>
        <dbReference type="ARBA" id="ARBA00023126"/>
    </source>
</evidence>
<name>A0AAD9MEJ5_9PEZI</name>
<keyword evidence="8 10" id="KW-0570">Pentose shunt</keyword>
<dbReference type="SUPFAM" id="SSF51735">
    <property type="entry name" value="NAD(P)-binding Rossmann-fold domains"/>
    <property type="match status" value="1"/>
</dbReference>
<evidence type="ECO:0000256" key="3">
    <source>
        <dbReference type="ARBA" id="ARBA00008419"/>
    </source>
</evidence>
<dbReference type="PANTHER" id="PTHR11811">
    <property type="entry name" value="6-PHOSPHOGLUCONATE DEHYDROGENASE"/>
    <property type="match status" value="1"/>
</dbReference>
<evidence type="ECO:0000256" key="11">
    <source>
        <dbReference type="SAM" id="MobiDB-lite"/>
    </source>
</evidence>
<dbReference type="InterPro" id="IPR008927">
    <property type="entry name" value="6-PGluconate_DH-like_C_sf"/>
</dbReference>
<dbReference type="InterPro" id="IPR036291">
    <property type="entry name" value="NAD(P)-bd_dom_sf"/>
</dbReference>
<evidence type="ECO:0000256" key="4">
    <source>
        <dbReference type="ARBA" id="ARBA00011738"/>
    </source>
</evidence>
<dbReference type="Gene3D" id="1.10.1040.10">
    <property type="entry name" value="N-(1-d-carboxylethyl)-l-norvaline Dehydrogenase, domain 2"/>
    <property type="match status" value="1"/>
</dbReference>
<dbReference type="SMART" id="SM01350">
    <property type="entry name" value="6PGD"/>
    <property type="match status" value="1"/>
</dbReference>
<dbReference type="InterPro" id="IPR006113">
    <property type="entry name" value="6PGDH_Gnd/GntZ"/>
</dbReference>
<dbReference type="InterPro" id="IPR006114">
    <property type="entry name" value="6PGDH_C"/>
</dbReference>
<feature type="compositionally biased region" description="Polar residues" evidence="11">
    <location>
        <begin position="1139"/>
        <end position="1154"/>
    </location>
</feature>
<dbReference type="NCBIfam" id="NF006765">
    <property type="entry name" value="PRK09287.1"/>
    <property type="match status" value="1"/>
</dbReference>
<feature type="compositionally biased region" description="Polar residues" evidence="11">
    <location>
        <begin position="1021"/>
        <end position="1054"/>
    </location>
</feature>
<dbReference type="InterPro" id="IPR013328">
    <property type="entry name" value="6PGD_dom2"/>
</dbReference>
<dbReference type="InterPro" id="IPR013859">
    <property type="entry name" value="Ssr4_N"/>
</dbReference>
<dbReference type="FunFam" id="3.40.50.720:FF:000007">
    <property type="entry name" value="6-phosphogluconate dehydrogenase, decarboxylating"/>
    <property type="match status" value="1"/>
</dbReference>
<dbReference type="PRINTS" id="PR00076">
    <property type="entry name" value="6PGDHDRGNASE"/>
</dbReference>
<dbReference type="GO" id="GO:0019521">
    <property type="term" value="P:D-gluconate metabolic process"/>
    <property type="evidence" value="ECO:0007669"/>
    <property type="project" value="UniProtKB-KW"/>
</dbReference>
<comment type="catalytic activity">
    <reaction evidence="9 10">
        <text>6-phospho-D-gluconate + NADP(+) = D-ribulose 5-phosphate + CO2 + NADPH</text>
        <dbReference type="Rhea" id="RHEA:10116"/>
        <dbReference type="ChEBI" id="CHEBI:16526"/>
        <dbReference type="ChEBI" id="CHEBI:57783"/>
        <dbReference type="ChEBI" id="CHEBI:58121"/>
        <dbReference type="ChEBI" id="CHEBI:58349"/>
        <dbReference type="ChEBI" id="CHEBI:58759"/>
        <dbReference type="EC" id="1.1.1.44"/>
    </reaction>
</comment>
<dbReference type="InterPro" id="IPR046464">
    <property type="entry name" value="SWI-SNF_Ssr4_C"/>
</dbReference>
<feature type="region of interest" description="Disordered" evidence="11">
    <location>
        <begin position="949"/>
        <end position="1170"/>
    </location>
</feature>
<evidence type="ECO:0000256" key="10">
    <source>
        <dbReference type="RuleBase" id="RU000485"/>
    </source>
</evidence>
<dbReference type="Gene3D" id="3.40.50.720">
    <property type="entry name" value="NAD(P)-binding Rossmann-like Domain"/>
    <property type="match status" value="1"/>
</dbReference>
<evidence type="ECO:0000256" key="6">
    <source>
        <dbReference type="ARBA" id="ARBA00023002"/>
    </source>
</evidence>
<gene>
    <name evidence="13" type="ORF">P8C59_007798</name>
</gene>